<keyword evidence="8" id="KW-0902">Two-component regulatory system</keyword>
<feature type="domain" description="Histidine kinase/HSP90-like ATPase" evidence="11">
    <location>
        <begin position="235"/>
        <end position="319"/>
    </location>
</feature>
<keyword evidence="14" id="KW-1185">Reference proteome</keyword>
<evidence type="ECO:0000256" key="4">
    <source>
        <dbReference type="ARBA" id="ARBA00022679"/>
    </source>
</evidence>
<keyword evidence="6 13" id="KW-0418">Kinase</keyword>
<dbReference type="RefSeq" id="WP_380828601.1">
    <property type="nucleotide sequence ID" value="NZ_JBHTCG010000014.1"/>
</dbReference>
<gene>
    <name evidence="13" type="ORF">ACFQSB_21275</name>
</gene>
<protein>
    <recommendedName>
        <fullName evidence="2">histidine kinase</fullName>
        <ecNumber evidence="2">2.7.13.3</ecNumber>
    </recommendedName>
</protein>
<dbReference type="PANTHER" id="PTHR24421:SF10">
    <property type="entry name" value="NITRATE_NITRITE SENSOR PROTEIN NARQ"/>
    <property type="match status" value="1"/>
</dbReference>
<dbReference type="Proteomes" id="UP001596496">
    <property type="component" value="Unassembled WGS sequence"/>
</dbReference>
<dbReference type="EMBL" id="JBHTCG010000014">
    <property type="protein sequence ID" value="MFC7384758.1"/>
    <property type="molecule type" value="Genomic_DNA"/>
</dbReference>
<sequence>MRNGAILAVIAGAALLNGLYLDAIPLWRQLFFLVPVVAAYLHGRHLTLRRGWPVHALVALPGVVCTVLDFPVGVGGLMALGLFAVLPWLTGRFQRQQADLVRAGRERVAQLRREQEFTAERVALRERARIAADIHDSLGHELALIALRAGALELDADMSERNREAAARLRACAVTATDRLRHTVGVLRETGGAPAGTPEESVEVLVDRARGAGMRVALLRTGGRALLPPLVDRAAHGVVRESLTNAARHAPGAEVTVRVDHACDAVTVTVSNSAARTPPAPASGGSGIAGLRERVRLLGGTLRAGPRDGGFTVTARLPCDREGASRDGEDDLPAVPGQQGDRETRGARGEGGGGR</sequence>
<keyword evidence="10" id="KW-0812">Transmembrane</keyword>
<evidence type="ECO:0000256" key="8">
    <source>
        <dbReference type="ARBA" id="ARBA00023012"/>
    </source>
</evidence>
<dbReference type="InterPro" id="IPR036890">
    <property type="entry name" value="HATPase_C_sf"/>
</dbReference>
<dbReference type="SUPFAM" id="SSF55874">
    <property type="entry name" value="ATPase domain of HSP90 chaperone/DNA topoisomerase II/histidine kinase"/>
    <property type="match status" value="1"/>
</dbReference>
<dbReference type="Pfam" id="PF02518">
    <property type="entry name" value="HATPase_c"/>
    <property type="match status" value="1"/>
</dbReference>
<comment type="caution">
    <text evidence="13">The sequence shown here is derived from an EMBL/GenBank/DDBJ whole genome shotgun (WGS) entry which is preliminary data.</text>
</comment>
<keyword evidence="4" id="KW-0808">Transferase</keyword>
<dbReference type="Gene3D" id="1.20.5.1930">
    <property type="match status" value="1"/>
</dbReference>
<comment type="catalytic activity">
    <reaction evidence="1">
        <text>ATP + protein L-histidine = ADP + protein N-phospho-L-histidine.</text>
        <dbReference type="EC" id="2.7.13.3"/>
    </reaction>
</comment>
<dbReference type="GO" id="GO:0016301">
    <property type="term" value="F:kinase activity"/>
    <property type="evidence" value="ECO:0007669"/>
    <property type="project" value="UniProtKB-KW"/>
</dbReference>
<dbReference type="Gene3D" id="3.30.565.10">
    <property type="entry name" value="Histidine kinase-like ATPase, C-terminal domain"/>
    <property type="match status" value="1"/>
</dbReference>
<keyword evidence="7" id="KW-0067">ATP-binding</keyword>
<organism evidence="13 14">
    <name type="scientific">Sphaerisporangium rhizosphaerae</name>
    <dbReference type="NCBI Taxonomy" id="2269375"/>
    <lineage>
        <taxon>Bacteria</taxon>
        <taxon>Bacillati</taxon>
        <taxon>Actinomycetota</taxon>
        <taxon>Actinomycetes</taxon>
        <taxon>Streptosporangiales</taxon>
        <taxon>Streptosporangiaceae</taxon>
        <taxon>Sphaerisporangium</taxon>
    </lineage>
</organism>
<evidence type="ECO:0000256" key="2">
    <source>
        <dbReference type="ARBA" id="ARBA00012438"/>
    </source>
</evidence>
<evidence type="ECO:0000259" key="12">
    <source>
        <dbReference type="Pfam" id="PF07730"/>
    </source>
</evidence>
<dbReference type="InterPro" id="IPR003594">
    <property type="entry name" value="HATPase_dom"/>
</dbReference>
<dbReference type="EC" id="2.7.13.3" evidence="2"/>
<name>A0ABW2PAL0_9ACTN</name>
<keyword evidence="5" id="KW-0547">Nucleotide-binding</keyword>
<evidence type="ECO:0000256" key="10">
    <source>
        <dbReference type="SAM" id="Phobius"/>
    </source>
</evidence>
<evidence type="ECO:0000313" key="13">
    <source>
        <dbReference type="EMBL" id="MFC7384758.1"/>
    </source>
</evidence>
<feature type="region of interest" description="Disordered" evidence="9">
    <location>
        <begin position="317"/>
        <end position="355"/>
    </location>
</feature>
<keyword evidence="3" id="KW-0597">Phosphoprotein</keyword>
<accession>A0ABW2PAL0</accession>
<dbReference type="PANTHER" id="PTHR24421">
    <property type="entry name" value="NITRATE/NITRITE SENSOR PROTEIN NARX-RELATED"/>
    <property type="match status" value="1"/>
</dbReference>
<proteinExistence type="predicted"/>
<feature type="transmembrane region" description="Helical" evidence="10">
    <location>
        <begin position="70"/>
        <end position="89"/>
    </location>
</feature>
<keyword evidence="10" id="KW-1133">Transmembrane helix</keyword>
<evidence type="ECO:0000256" key="9">
    <source>
        <dbReference type="SAM" id="MobiDB-lite"/>
    </source>
</evidence>
<evidence type="ECO:0000256" key="3">
    <source>
        <dbReference type="ARBA" id="ARBA00022553"/>
    </source>
</evidence>
<feature type="compositionally biased region" description="Basic and acidic residues" evidence="9">
    <location>
        <begin position="318"/>
        <end position="327"/>
    </location>
</feature>
<dbReference type="InterPro" id="IPR011712">
    <property type="entry name" value="Sig_transdc_His_kin_sub3_dim/P"/>
</dbReference>
<keyword evidence="10" id="KW-0472">Membrane</keyword>
<evidence type="ECO:0000256" key="1">
    <source>
        <dbReference type="ARBA" id="ARBA00000085"/>
    </source>
</evidence>
<evidence type="ECO:0000256" key="7">
    <source>
        <dbReference type="ARBA" id="ARBA00022840"/>
    </source>
</evidence>
<evidence type="ECO:0000259" key="11">
    <source>
        <dbReference type="Pfam" id="PF02518"/>
    </source>
</evidence>
<evidence type="ECO:0000313" key="14">
    <source>
        <dbReference type="Proteomes" id="UP001596496"/>
    </source>
</evidence>
<evidence type="ECO:0000256" key="6">
    <source>
        <dbReference type="ARBA" id="ARBA00022777"/>
    </source>
</evidence>
<dbReference type="InterPro" id="IPR050482">
    <property type="entry name" value="Sensor_HK_TwoCompSys"/>
</dbReference>
<dbReference type="Pfam" id="PF07730">
    <property type="entry name" value="HisKA_3"/>
    <property type="match status" value="1"/>
</dbReference>
<reference evidence="14" key="1">
    <citation type="journal article" date="2019" name="Int. J. Syst. Evol. Microbiol.">
        <title>The Global Catalogue of Microorganisms (GCM) 10K type strain sequencing project: providing services to taxonomists for standard genome sequencing and annotation.</title>
        <authorList>
            <consortium name="The Broad Institute Genomics Platform"/>
            <consortium name="The Broad Institute Genome Sequencing Center for Infectious Disease"/>
            <person name="Wu L."/>
            <person name="Ma J."/>
        </authorList>
    </citation>
    <scope>NUCLEOTIDE SEQUENCE [LARGE SCALE GENOMIC DNA]</scope>
    <source>
        <strain evidence="14">CECT 7649</strain>
    </source>
</reference>
<dbReference type="CDD" id="cd16917">
    <property type="entry name" value="HATPase_UhpB-NarQ-NarX-like"/>
    <property type="match status" value="1"/>
</dbReference>
<feature type="domain" description="Signal transduction histidine kinase subgroup 3 dimerisation and phosphoacceptor" evidence="12">
    <location>
        <begin position="126"/>
        <end position="190"/>
    </location>
</feature>
<evidence type="ECO:0000256" key="5">
    <source>
        <dbReference type="ARBA" id="ARBA00022741"/>
    </source>
</evidence>